<evidence type="ECO:0000313" key="4">
    <source>
        <dbReference type="Proteomes" id="UP000821853"/>
    </source>
</evidence>
<gene>
    <name evidence="3" type="ORF">HPB48_021366</name>
</gene>
<keyword evidence="2" id="KW-0812">Transmembrane</keyword>
<dbReference type="VEuPathDB" id="VectorBase:HLOH_058364"/>
<accession>A0A9J6FVJ5</accession>
<evidence type="ECO:0000313" key="3">
    <source>
        <dbReference type="EMBL" id="KAH9367258.1"/>
    </source>
</evidence>
<comment type="caution">
    <text evidence="3">The sequence shown here is derived from an EMBL/GenBank/DDBJ whole genome shotgun (WGS) entry which is preliminary data.</text>
</comment>
<dbReference type="AlphaFoldDB" id="A0A9J6FVJ5"/>
<dbReference type="OrthoDB" id="6434684at2759"/>
<dbReference type="Pfam" id="PF06869">
    <property type="entry name" value="DUF1258"/>
    <property type="match status" value="1"/>
</dbReference>
<dbReference type="OMA" id="PAVECYL"/>
<protein>
    <submittedName>
        <fullName evidence="3">Uncharacterized protein</fullName>
    </submittedName>
</protein>
<feature type="compositionally biased region" description="Acidic residues" evidence="1">
    <location>
        <begin position="71"/>
        <end position="80"/>
    </location>
</feature>
<evidence type="ECO:0000256" key="1">
    <source>
        <dbReference type="SAM" id="MobiDB-lite"/>
    </source>
</evidence>
<proteinExistence type="predicted"/>
<feature type="compositionally biased region" description="Basic and acidic residues" evidence="1">
    <location>
        <begin position="11"/>
        <end position="22"/>
    </location>
</feature>
<keyword evidence="2" id="KW-0472">Membrane</keyword>
<feature type="compositionally biased region" description="Basic and acidic residues" evidence="1">
    <location>
        <begin position="34"/>
        <end position="44"/>
    </location>
</feature>
<evidence type="ECO:0000256" key="2">
    <source>
        <dbReference type="SAM" id="Phobius"/>
    </source>
</evidence>
<dbReference type="Proteomes" id="UP000821853">
    <property type="component" value="Chromosome 2"/>
</dbReference>
<sequence>MSTPAGKRYRRYLEPGEARDVPEATLRYQRAKRSRELDRVEPRSVEQCGSGAQLSSDESEEGQDLPHSDLVEEPDEDSADDSTPFDCGDEDIKHFFEKCAHEVLPNSAINKAQAILLVLTYVVFAGLTWTQVDGLLKLINTLCGAEVVPRSKFLFRKMWQRHRDSLSAHFFCETCFSYLGARDQKDRAHCFSCASCEDSGRKSVSSLISKGCFFLIFDIGKQIYDVVSASAELLYERLRRGASVLHGEYGDICDGRLHKSIRKNVGAAWSDLTLTLNTDGSPLFSSSKASVWPIQLMVNELPFNVRFQNVIVGALWFAKTHPPAHLFVKAFVTALNNMGPITWHCGDECVKSSVYIPCCCVDSPARASLLNMNHHGGYFSCPWCLQEGAPVDVEFGK</sequence>
<name>A0A9J6FVJ5_HAELO</name>
<feature type="region of interest" description="Disordered" evidence="1">
    <location>
        <begin position="1"/>
        <end position="84"/>
    </location>
</feature>
<dbReference type="EMBL" id="JABSTR010000004">
    <property type="protein sequence ID" value="KAH9367258.1"/>
    <property type="molecule type" value="Genomic_DNA"/>
</dbReference>
<reference evidence="3 4" key="1">
    <citation type="journal article" date="2020" name="Cell">
        <title>Large-Scale Comparative Analyses of Tick Genomes Elucidate Their Genetic Diversity and Vector Capacities.</title>
        <authorList>
            <consortium name="Tick Genome and Microbiome Consortium (TIGMIC)"/>
            <person name="Jia N."/>
            <person name="Wang J."/>
            <person name="Shi W."/>
            <person name="Du L."/>
            <person name="Sun Y."/>
            <person name="Zhan W."/>
            <person name="Jiang J.F."/>
            <person name="Wang Q."/>
            <person name="Zhang B."/>
            <person name="Ji P."/>
            <person name="Bell-Sakyi L."/>
            <person name="Cui X.M."/>
            <person name="Yuan T.T."/>
            <person name="Jiang B.G."/>
            <person name="Yang W.F."/>
            <person name="Lam T.T."/>
            <person name="Chang Q.C."/>
            <person name="Ding S.J."/>
            <person name="Wang X.J."/>
            <person name="Zhu J.G."/>
            <person name="Ruan X.D."/>
            <person name="Zhao L."/>
            <person name="Wei J.T."/>
            <person name="Ye R.Z."/>
            <person name="Que T.C."/>
            <person name="Du C.H."/>
            <person name="Zhou Y.H."/>
            <person name="Cheng J.X."/>
            <person name="Dai P.F."/>
            <person name="Guo W.B."/>
            <person name="Han X.H."/>
            <person name="Huang E.J."/>
            <person name="Li L.F."/>
            <person name="Wei W."/>
            <person name="Gao Y.C."/>
            <person name="Liu J.Z."/>
            <person name="Shao H.Z."/>
            <person name="Wang X."/>
            <person name="Wang C.C."/>
            <person name="Yang T.C."/>
            <person name="Huo Q.B."/>
            <person name="Li W."/>
            <person name="Chen H.Y."/>
            <person name="Chen S.E."/>
            <person name="Zhou L.G."/>
            <person name="Ni X.B."/>
            <person name="Tian J.H."/>
            <person name="Sheng Y."/>
            <person name="Liu T."/>
            <person name="Pan Y.S."/>
            <person name="Xia L.Y."/>
            <person name="Li J."/>
            <person name="Zhao F."/>
            <person name="Cao W.C."/>
        </authorList>
    </citation>
    <scope>NUCLEOTIDE SEQUENCE [LARGE SCALE GENOMIC DNA]</scope>
    <source>
        <strain evidence="3">HaeL-2018</strain>
    </source>
</reference>
<keyword evidence="4" id="KW-1185">Reference proteome</keyword>
<keyword evidence="2" id="KW-1133">Transmembrane helix</keyword>
<organism evidence="3 4">
    <name type="scientific">Haemaphysalis longicornis</name>
    <name type="common">Bush tick</name>
    <dbReference type="NCBI Taxonomy" id="44386"/>
    <lineage>
        <taxon>Eukaryota</taxon>
        <taxon>Metazoa</taxon>
        <taxon>Ecdysozoa</taxon>
        <taxon>Arthropoda</taxon>
        <taxon>Chelicerata</taxon>
        <taxon>Arachnida</taxon>
        <taxon>Acari</taxon>
        <taxon>Parasitiformes</taxon>
        <taxon>Ixodida</taxon>
        <taxon>Ixodoidea</taxon>
        <taxon>Ixodidae</taxon>
        <taxon>Haemaphysalinae</taxon>
        <taxon>Haemaphysalis</taxon>
    </lineage>
</organism>
<dbReference type="InterPro" id="IPR009667">
    <property type="entry name" value="DUF1258"/>
</dbReference>
<feature type="transmembrane region" description="Helical" evidence="2">
    <location>
        <begin position="114"/>
        <end position="132"/>
    </location>
</feature>